<dbReference type="Proteomes" id="UP000251314">
    <property type="component" value="Unassembled WGS sequence"/>
</dbReference>
<sequence length="113" mass="13100">MEESERPHELTIIEKKMAVRCYTFLDKYKKEDCFAGNRTRKLVELCIGVKEATVARVMQAYNKNPEEVFQVSCDNFNLTMTFQLIVKINILLGKAKYTWSAARVLCGRDCTDH</sequence>
<reference evidence="1 2" key="1">
    <citation type="submission" date="2018-01" db="EMBL/GenBank/DDBJ databases">
        <title>Draft genome of the strawberry crown rot pathogen Phytophthora cactorum.</title>
        <authorList>
            <person name="Armitage A.D."/>
            <person name="Lysoe E."/>
            <person name="Nellist C.F."/>
            <person name="Harrison R.J."/>
            <person name="Brurberg M.B."/>
        </authorList>
    </citation>
    <scope>NUCLEOTIDE SEQUENCE [LARGE SCALE GENOMIC DNA]</scope>
    <source>
        <strain evidence="1 2">10300</strain>
    </source>
</reference>
<evidence type="ECO:0000313" key="1">
    <source>
        <dbReference type="EMBL" id="RAW29554.1"/>
    </source>
</evidence>
<dbReference type="OrthoDB" id="126337at2759"/>
<organism evidence="1 2">
    <name type="scientific">Phytophthora cactorum</name>
    <dbReference type="NCBI Taxonomy" id="29920"/>
    <lineage>
        <taxon>Eukaryota</taxon>
        <taxon>Sar</taxon>
        <taxon>Stramenopiles</taxon>
        <taxon>Oomycota</taxon>
        <taxon>Peronosporomycetes</taxon>
        <taxon>Peronosporales</taxon>
        <taxon>Peronosporaceae</taxon>
        <taxon>Phytophthora</taxon>
    </lineage>
</organism>
<gene>
    <name evidence="1" type="ORF">PC110_g14084</name>
</gene>
<dbReference type="VEuPathDB" id="FungiDB:PC110_g14084"/>
<comment type="caution">
    <text evidence="1">The sequence shown here is derived from an EMBL/GenBank/DDBJ whole genome shotgun (WGS) entry which is preliminary data.</text>
</comment>
<name>A0A329RY79_9STRA</name>
<protein>
    <submittedName>
        <fullName evidence="1">Uncharacterized protein</fullName>
    </submittedName>
</protein>
<dbReference type="EMBL" id="MJFZ01000420">
    <property type="protein sequence ID" value="RAW29554.1"/>
    <property type="molecule type" value="Genomic_DNA"/>
</dbReference>
<keyword evidence="2" id="KW-1185">Reference proteome</keyword>
<dbReference type="AlphaFoldDB" id="A0A329RY79"/>
<accession>A0A329RY79</accession>
<evidence type="ECO:0000313" key="2">
    <source>
        <dbReference type="Proteomes" id="UP000251314"/>
    </source>
</evidence>
<proteinExistence type="predicted"/>